<accession>A0ABV9U7S4</accession>
<feature type="domain" description="DUF397" evidence="1">
    <location>
        <begin position="3"/>
        <end position="56"/>
    </location>
</feature>
<dbReference type="EMBL" id="JBHSIT010000010">
    <property type="protein sequence ID" value="MFC4911938.1"/>
    <property type="molecule type" value="Genomic_DNA"/>
</dbReference>
<evidence type="ECO:0000313" key="2">
    <source>
        <dbReference type="EMBL" id="MFC4911938.1"/>
    </source>
</evidence>
<comment type="caution">
    <text evidence="2">The sequence shown here is derived from an EMBL/GenBank/DDBJ whole genome shotgun (WGS) entry which is preliminary data.</text>
</comment>
<evidence type="ECO:0000313" key="3">
    <source>
        <dbReference type="Proteomes" id="UP001595872"/>
    </source>
</evidence>
<dbReference type="Pfam" id="PF04149">
    <property type="entry name" value="DUF397"/>
    <property type="match status" value="1"/>
</dbReference>
<keyword evidence="3" id="KW-1185">Reference proteome</keyword>
<dbReference type="RefSeq" id="WP_378261342.1">
    <property type="nucleotide sequence ID" value="NZ_JBHSIT010000010.1"/>
</dbReference>
<sequence length="62" mass="6675">MIQWRKSSHSGGSSDEACVEVARLGGEVGVRDSRDPDGPRLAVAPAVFAGLLARVRRDELDR</sequence>
<dbReference type="Proteomes" id="UP001595872">
    <property type="component" value="Unassembled WGS sequence"/>
</dbReference>
<gene>
    <name evidence="2" type="ORF">ACFPCY_31845</name>
</gene>
<reference evidence="3" key="1">
    <citation type="journal article" date="2019" name="Int. J. Syst. Evol. Microbiol.">
        <title>The Global Catalogue of Microorganisms (GCM) 10K type strain sequencing project: providing services to taxonomists for standard genome sequencing and annotation.</title>
        <authorList>
            <consortium name="The Broad Institute Genomics Platform"/>
            <consortium name="The Broad Institute Genome Sequencing Center for Infectious Disease"/>
            <person name="Wu L."/>
            <person name="Ma J."/>
        </authorList>
    </citation>
    <scope>NUCLEOTIDE SEQUENCE [LARGE SCALE GENOMIC DNA]</scope>
    <source>
        <strain evidence="3">KLKA75</strain>
    </source>
</reference>
<organism evidence="2 3">
    <name type="scientific">Actinomadura gamaensis</name>
    <dbReference type="NCBI Taxonomy" id="1763541"/>
    <lineage>
        <taxon>Bacteria</taxon>
        <taxon>Bacillati</taxon>
        <taxon>Actinomycetota</taxon>
        <taxon>Actinomycetes</taxon>
        <taxon>Streptosporangiales</taxon>
        <taxon>Thermomonosporaceae</taxon>
        <taxon>Actinomadura</taxon>
    </lineage>
</organism>
<name>A0ABV9U7S4_9ACTN</name>
<dbReference type="InterPro" id="IPR007278">
    <property type="entry name" value="DUF397"/>
</dbReference>
<evidence type="ECO:0000259" key="1">
    <source>
        <dbReference type="Pfam" id="PF04149"/>
    </source>
</evidence>
<protein>
    <submittedName>
        <fullName evidence="2">DUF397 domain-containing protein</fullName>
    </submittedName>
</protein>
<proteinExistence type="predicted"/>